<protein>
    <submittedName>
        <fullName evidence="1">Uncharacterized protein</fullName>
    </submittedName>
</protein>
<dbReference type="EMBL" id="CAJVCH010231771">
    <property type="protein sequence ID" value="CAG7732450.1"/>
    <property type="molecule type" value="Genomic_DNA"/>
</dbReference>
<gene>
    <name evidence="1" type="ORF">AFUS01_LOCUS20969</name>
</gene>
<dbReference type="AlphaFoldDB" id="A0A8J2K3Z3"/>
<accession>A0A8J2K3Z3</accession>
<keyword evidence="2" id="KW-1185">Reference proteome</keyword>
<dbReference type="Proteomes" id="UP000708208">
    <property type="component" value="Unassembled WGS sequence"/>
</dbReference>
<feature type="non-terminal residue" evidence="1">
    <location>
        <position position="1"/>
    </location>
</feature>
<proteinExistence type="predicted"/>
<organism evidence="1 2">
    <name type="scientific">Allacma fusca</name>
    <dbReference type="NCBI Taxonomy" id="39272"/>
    <lineage>
        <taxon>Eukaryota</taxon>
        <taxon>Metazoa</taxon>
        <taxon>Ecdysozoa</taxon>
        <taxon>Arthropoda</taxon>
        <taxon>Hexapoda</taxon>
        <taxon>Collembola</taxon>
        <taxon>Symphypleona</taxon>
        <taxon>Sminthuridae</taxon>
        <taxon>Allacma</taxon>
    </lineage>
</organism>
<comment type="caution">
    <text evidence="1">The sequence shown here is derived from an EMBL/GenBank/DDBJ whole genome shotgun (WGS) entry which is preliminary data.</text>
</comment>
<reference evidence="1" key="1">
    <citation type="submission" date="2021-06" db="EMBL/GenBank/DDBJ databases">
        <authorList>
            <person name="Hodson N. C."/>
            <person name="Mongue J. A."/>
            <person name="Jaron S. K."/>
        </authorList>
    </citation>
    <scope>NUCLEOTIDE SEQUENCE</scope>
</reference>
<sequence length="210" mass="24146">PTQSKQSGAGGLIPMEKILDNRLGYHSWTPSFPKLGNPCIRLVLLEAPLFLLHLFSCEGTNVFEFCSTNPFGNILFVEFFIRHYAFLHVSLYRPAFNFSSPERNSEAEKKLNLGNCSPIREIIPEYECFVEIIQQILCKCDFCLENNMHKWDHSLSFCFNKTEHVVFNVCSCFPGHCCSNILWLQSIIRRCFQCDQKHGDAPERNANNGK</sequence>
<name>A0A8J2K3Z3_9HEXA</name>
<evidence type="ECO:0000313" key="1">
    <source>
        <dbReference type="EMBL" id="CAG7732450.1"/>
    </source>
</evidence>
<evidence type="ECO:0000313" key="2">
    <source>
        <dbReference type="Proteomes" id="UP000708208"/>
    </source>
</evidence>